<dbReference type="Proteomes" id="UP001319827">
    <property type="component" value="Chromosome"/>
</dbReference>
<proteinExistence type="inferred from homology"/>
<dbReference type="HAMAP" id="MF_00649">
    <property type="entry name" value="DNA_gyrase_inhibitor_YacG"/>
    <property type="match status" value="1"/>
</dbReference>
<accession>A0ABM8HW48</accession>
<dbReference type="Pfam" id="PF03884">
    <property type="entry name" value="YacG"/>
    <property type="match status" value="1"/>
</dbReference>
<organism evidence="3 4">
    <name type="scientific">Desulfuromonas versatilis</name>
    <dbReference type="NCBI Taxonomy" id="2802975"/>
    <lineage>
        <taxon>Bacteria</taxon>
        <taxon>Pseudomonadati</taxon>
        <taxon>Thermodesulfobacteriota</taxon>
        <taxon>Desulfuromonadia</taxon>
        <taxon>Desulfuromonadales</taxon>
        <taxon>Desulfuromonadaceae</taxon>
        <taxon>Desulfuromonas</taxon>
    </lineage>
</organism>
<gene>
    <name evidence="3" type="primary">yacG</name>
    <name evidence="3" type="ORF">DESUT3_20450</name>
</gene>
<dbReference type="PANTHER" id="PTHR36150">
    <property type="entry name" value="DNA GYRASE INHIBITOR YACG"/>
    <property type="match status" value="1"/>
</dbReference>
<dbReference type="Gene3D" id="3.30.50.10">
    <property type="entry name" value="Erythroid Transcription Factor GATA-1, subunit A"/>
    <property type="match status" value="1"/>
</dbReference>
<dbReference type="PANTHER" id="PTHR36150:SF1">
    <property type="entry name" value="DNA GYRASE INHIBITOR YACG"/>
    <property type="match status" value="1"/>
</dbReference>
<dbReference type="InterPro" id="IPR013088">
    <property type="entry name" value="Znf_NHR/GATA"/>
</dbReference>
<sequence length="63" mass="7217">MVEKVKILKVRCPRCGTRGGWEGNPNRPFCSEKCRLIDLGRWAEEDYRIPGERVEPEEPGSGE</sequence>
<protein>
    <submittedName>
        <fullName evidence="3">DNA gyrase inhibitor YacG</fullName>
    </submittedName>
</protein>
<keyword evidence="1" id="KW-0479">Metal-binding</keyword>
<evidence type="ECO:0000313" key="4">
    <source>
        <dbReference type="Proteomes" id="UP001319827"/>
    </source>
</evidence>
<keyword evidence="2" id="KW-0862">Zinc</keyword>
<dbReference type="EMBL" id="AP024355">
    <property type="protein sequence ID" value="BCR04976.1"/>
    <property type="molecule type" value="Genomic_DNA"/>
</dbReference>
<name>A0ABM8HW48_9BACT</name>
<dbReference type="RefSeq" id="WP_221252409.1">
    <property type="nucleotide sequence ID" value="NZ_AP024355.1"/>
</dbReference>
<dbReference type="InterPro" id="IPR005584">
    <property type="entry name" value="DNA_gyrase_inhibitor_YacG"/>
</dbReference>
<reference evidence="3 4" key="1">
    <citation type="journal article" date="2016" name="C (Basel)">
        <title>Selective Growth of and Electricity Production by Marine Exoelectrogenic Bacteria in Self-Aggregated Hydrogel of Microbially Reduced Graphene Oxide.</title>
        <authorList>
            <person name="Yoshida N."/>
            <person name="Goto Y."/>
            <person name="Miyata Y."/>
        </authorList>
    </citation>
    <scope>NUCLEOTIDE SEQUENCE [LARGE SCALE GENOMIC DNA]</scope>
    <source>
        <strain evidence="3 4">NIT-T3</strain>
    </source>
</reference>
<evidence type="ECO:0000256" key="1">
    <source>
        <dbReference type="ARBA" id="ARBA00022723"/>
    </source>
</evidence>
<evidence type="ECO:0000313" key="3">
    <source>
        <dbReference type="EMBL" id="BCR04976.1"/>
    </source>
</evidence>
<reference evidence="3 4" key="2">
    <citation type="journal article" date="2021" name="Int. J. Syst. Evol. Microbiol.">
        <title>Isolation and Polyphasic Characterization of Desulfuromonas versatilis sp. Nov., an Electrogenic Bacteria Capable of Versatile Metabolism Isolated from a Graphene Oxide-Reducing Enrichment Culture.</title>
        <authorList>
            <person name="Xie L."/>
            <person name="Yoshida N."/>
            <person name="Ishii S."/>
            <person name="Meng L."/>
        </authorList>
    </citation>
    <scope>NUCLEOTIDE SEQUENCE [LARGE SCALE GENOMIC DNA]</scope>
    <source>
        <strain evidence="3 4">NIT-T3</strain>
    </source>
</reference>
<evidence type="ECO:0000256" key="2">
    <source>
        <dbReference type="ARBA" id="ARBA00022833"/>
    </source>
</evidence>
<dbReference type="SUPFAM" id="SSF57716">
    <property type="entry name" value="Glucocorticoid receptor-like (DNA-binding domain)"/>
    <property type="match status" value="1"/>
</dbReference>
<keyword evidence="4" id="KW-1185">Reference proteome</keyword>